<evidence type="ECO:0000313" key="3">
    <source>
        <dbReference type="Proteomes" id="UP000460718"/>
    </source>
</evidence>
<dbReference type="EMBL" id="QXFW01000231">
    <property type="protein sequence ID" value="KAE9019633.1"/>
    <property type="molecule type" value="Genomic_DNA"/>
</dbReference>
<feature type="region of interest" description="Disordered" evidence="1">
    <location>
        <begin position="72"/>
        <end position="103"/>
    </location>
</feature>
<dbReference type="Proteomes" id="UP000460718">
    <property type="component" value="Unassembled WGS sequence"/>
</dbReference>
<accession>A0A6A3LUU0</accession>
<dbReference type="AlphaFoldDB" id="A0A6A3LUU0"/>
<name>A0A6A3LUU0_9STRA</name>
<organism evidence="2 3">
    <name type="scientific">Phytophthora fragariae</name>
    <dbReference type="NCBI Taxonomy" id="53985"/>
    <lineage>
        <taxon>Eukaryota</taxon>
        <taxon>Sar</taxon>
        <taxon>Stramenopiles</taxon>
        <taxon>Oomycota</taxon>
        <taxon>Peronosporomycetes</taxon>
        <taxon>Peronosporales</taxon>
        <taxon>Peronosporaceae</taxon>
        <taxon>Phytophthora</taxon>
    </lineage>
</organism>
<reference evidence="2 3" key="1">
    <citation type="submission" date="2018-09" db="EMBL/GenBank/DDBJ databases">
        <title>Genomic investigation of the strawberry pathogen Phytophthora fragariae indicates pathogenicity is determined by transcriptional variation in three key races.</title>
        <authorList>
            <person name="Adams T.M."/>
            <person name="Armitage A.D."/>
            <person name="Sobczyk M.K."/>
            <person name="Bates H.J."/>
            <person name="Dunwell J.M."/>
            <person name="Nellist C.F."/>
            <person name="Harrison R.J."/>
        </authorList>
    </citation>
    <scope>NUCLEOTIDE SEQUENCE [LARGE SCALE GENOMIC DNA]</scope>
    <source>
        <strain evidence="2 3">SCRP245</strain>
    </source>
</reference>
<proteinExistence type="predicted"/>
<feature type="compositionally biased region" description="Polar residues" evidence="1">
    <location>
        <begin position="72"/>
        <end position="101"/>
    </location>
</feature>
<protein>
    <submittedName>
        <fullName evidence="2">Uncharacterized protein</fullName>
    </submittedName>
</protein>
<sequence>MAPGRVLRDKTAKPALVYRPGPRPSTKEDVNARKACCSSSSQERKEGSRTSDTWTSYLSGYPVSTTKLMTDMSNLPTAEPNTSPMQNSKKMTTPTQKPSHTSAKRVINGGREHLITRSAAEENNRAADQVQVLVRRIRKRTSVYFHLTN</sequence>
<evidence type="ECO:0000256" key="1">
    <source>
        <dbReference type="SAM" id="MobiDB-lite"/>
    </source>
</evidence>
<comment type="caution">
    <text evidence="2">The sequence shown here is derived from an EMBL/GenBank/DDBJ whole genome shotgun (WGS) entry which is preliminary data.</text>
</comment>
<evidence type="ECO:0000313" key="2">
    <source>
        <dbReference type="EMBL" id="KAE9019633.1"/>
    </source>
</evidence>
<feature type="region of interest" description="Disordered" evidence="1">
    <location>
        <begin position="1"/>
        <end position="57"/>
    </location>
</feature>
<gene>
    <name evidence="2" type="ORF">PF011_g5758</name>
</gene>
<feature type="compositionally biased region" description="Basic and acidic residues" evidence="1">
    <location>
        <begin position="1"/>
        <end position="12"/>
    </location>
</feature>